<dbReference type="InterPro" id="IPR037165">
    <property type="entry name" value="AldOxase/xan_DH_Mopterin-bd_sf"/>
</dbReference>
<name>X1SPY3_9ZZZZ</name>
<evidence type="ECO:0000256" key="2">
    <source>
        <dbReference type="ARBA" id="ARBA00023002"/>
    </source>
</evidence>
<sequence length="238" mass="26839">MNYVAKKEYNVIGKSIPRVDAFQKVTGETKFTGDLKFPNMLYGKILRSPYPHAKILRIDRSKAEKLPGVHAVLCGDDLPLFYYGPWLLDQTLFARGKVRYIGQEVAAVAAETPEIAEEALELIKVDYQELPAVFDPLEAMKDDAIIIHEKAEEYESLNPMAIKGNINSHVSFFHGDVEKSFEESDVVIEETFTTPVQYQAYLEPQQSIAMMDSLGKLTIYVPTQSVFIRAASLARMLQ</sequence>
<organism evidence="4">
    <name type="scientific">marine sediment metagenome</name>
    <dbReference type="NCBI Taxonomy" id="412755"/>
    <lineage>
        <taxon>unclassified sequences</taxon>
        <taxon>metagenomes</taxon>
        <taxon>ecological metagenomes</taxon>
    </lineage>
</organism>
<dbReference type="Pfam" id="PF02738">
    <property type="entry name" value="MoCoBD_1"/>
    <property type="match status" value="1"/>
</dbReference>
<dbReference type="EMBL" id="BARW01014578">
    <property type="protein sequence ID" value="GAI77415.1"/>
    <property type="molecule type" value="Genomic_DNA"/>
</dbReference>
<dbReference type="Gene3D" id="3.90.1170.50">
    <property type="entry name" value="Aldehyde oxidase/xanthine dehydrogenase, a/b hammerhead"/>
    <property type="match status" value="1"/>
</dbReference>
<dbReference type="Gene3D" id="3.30.365.10">
    <property type="entry name" value="Aldehyde oxidase/xanthine dehydrogenase, molybdopterin binding domain"/>
    <property type="match status" value="1"/>
</dbReference>
<feature type="non-terminal residue" evidence="4">
    <location>
        <position position="238"/>
    </location>
</feature>
<keyword evidence="2" id="KW-0560">Oxidoreductase</keyword>
<dbReference type="InterPro" id="IPR000674">
    <property type="entry name" value="Ald_Oxase/Xan_DH_a/b"/>
</dbReference>
<dbReference type="InterPro" id="IPR016208">
    <property type="entry name" value="Ald_Oxase/xanthine_DH-like"/>
</dbReference>
<reference evidence="4" key="1">
    <citation type="journal article" date="2014" name="Front. Microbiol.">
        <title>High frequency of phylogenetically diverse reductive dehalogenase-homologous genes in deep subseafloor sedimentary metagenomes.</title>
        <authorList>
            <person name="Kawai M."/>
            <person name="Futagami T."/>
            <person name="Toyoda A."/>
            <person name="Takaki Y."/>
            <person name="Nishi S."/>
            <person name="Hori S."/>
            <person name="Arai W."/>
            <person name="Tsubouchi T."/>
            <person name="Morono Y."/>
            <person name="Uchiyama I."/>
            <person name="Ito T."/>
            <person name="Fujiyama A."/>
            <person name="Inagaki F."/>
            <person name="Takami H."/>
        </authorList>
    </citation>
    <scope>NUCLEOTIDE SEQUENCE</scope>
    <source>
        <strain evidence="4">Expedition CK06-06</strain>
    </source>
</reference>
<comment type="caution">
    <text evidence="4">The sequence shown here is derived from an EMBL/GenBank/DDBJ whole genome shotgun (WGS) entry which is preliminary data.</text>
</comment>
<dbReference type="SUPFAM" id="SSF54665">
    <property type="entry name" value="CO dehydrogenase molybdoprotein N-domain-like"/>
    <property type="match status" value="1"/>
</dbReference>
<dbReference type="InterPro" id="IPR008274">
    <property type="entry name" value="AldOxase/xan_DH_MoCoBD1"/>
</dbReference>
<dbReference type="GO" id="GO:0016491">
    <property type="term" value="F:oxidoreductase activity"/>
    <property type="evidence" value="ECO:0007669"/>
    <property type="project" value="UniProtKB-KW"/>
</dbReference>
<proteinExistence type="predicted"/>
<evidence type="ECO:0000259" key="3">
    <source>
        <dbReference type="SMART" id="SM01008"/>
    </source>
</evidence>
<dbReference type="AlphaFoldDB" id="X1SPY3"/>
<protein>
    <recommendedName>
        <fullName evidence="3">Aldehyde oxidase/xanthine dehydrogenase a/b hammerhead domain-containing protein</fullName>
    </recommendedName>
</protein>
<dbReference type="SMART" id="SM01008">
    <property type="entry name" value="Ald_Xan_dh_C"/>
    <property type="match status" value="1"/>
</dbReference>
<gene>
    <name evidence="4" type="ORF">S12H4_25800</name>
</gene>
<dbReference type="PANTHER" id="PTHR11908">
    <property type="entry name" value="XANTHINE DEHYDROGENASE"/>
    <property type="match status" value="1"/>
</dbReference>
<dbReference type="Pfam" id="PF01315">
    <property type="entry name" value="Ald_Xan_dh_C"/>
    <property type="match status" value="1"/>
</dbReference>
<dbReference type="SUPFAM" id="SSF56003">
    <property type="entry name" value="Molybdenum cofactor-binding domain"/>
    <property type="match status" value="1"/>
</dbReference>
<evidence type="ECO:0000313" key="4">
    <source>
        <dbReference type="EMBL" id="GAI77415.1"/>
    </source>
</evidence>
<accession>X1SPY3</accession>
<dbReference type="GO" id="GO:0005506">
    <property type="term" value="F:iron ion binding"/>
    <property type="evidence" value="ECO:0007669"/>
    <property type="project" value="InterPro"/>
</dbReference>
<feature type="domain" description="Aldehyde oxidase/xanthine dehydrogenase a/b hammerhead" evidence="3">
    <location>
        <begin position="26"/>
        <end position="131"/>
    </location>
</feature>
<evidence type="ECO:0000256" key="1">
    <source>
        <dbReference type="ARBA" id="ARBA00022505"/>
    </source>
</evidence>
<dbReference type="PANTHER" id="PTHR11908:SF132">
    <property type="entry name" value="ALDEHYDE OXIDASE 1-RELATED"/>
    <property type="match status" value="1"/>
</dbReference>
<keyword evidence="1" id="KW-0500">Molybdenum</keyword>
<dbReference type="InterPro" id="IPR036856">
    <property type="entry name" value="Ald_Oxase/Xan_DH_a/b_sf"/>
</dbReference>